<organism evidence="1 2">
    <name type="scientific">Cuspidothrix issatschenkoi CHARLIE-1</name>
    <dbReference type="NCBI Taxonomy" id="2052836"/>
    <lineage>
        <taxon>Bacteria</taxon>
        <taxon>Bacillati</taxon>
        <taxon>Cyanobacteriota</taxon>
        <taxon>Cyanophyceae</taxon>
        <taxon>Nostocales</taxon>
        <taxon>Aphanizomenonaceae</taxon>
        <taxon>Cuspidothrix</taxon>
    </lineage>
</organism>
<gene>
    <name evidence="1" type="ORF">CUN59_02295</name>
</gene>
<dbReference type="OrthoDB" id="574553at2"/>
<reference evidence="1 2" key="1">
    <citation type="submission" date="2018-02" db="EMBL/GenBank/DDBJ databases">
        <title>Discovery of a pederin family compound in a non-symbiotic bloom-forming cyanobacterium.</title>
        <authorList>
            <person name="Kust A."/>
            <person name="Mares J."/>
            <person name="Jokela J."/>
            <person name="Urajova P."/>
            <person name="Hajek J."/>
            <person name="Saurav K."/>
            <person name="Voracova K."/>
            <person name="Fewer D.P."/>
            <person name="Haapaniemi E."/>
            <person name="Permi P."/>
            <person name="Rehakova K."/>
            <person name="Sivonen K."/>
            <person name="Hrouzek P."/>
        </authorList>
    </citation>
    <scope>NUCLEOTIDE SEQUENCE [LARGE SCALE GENOMIC DNA]</scope>
    <source>
        <strain evidence="1 2">CHARLIE-1</strain>
    </source>
</reference>
<protein>
    <recommendedName>
        <fullName evidence="3">DUF2281 domain-containing protein</fullName>
    </recommendedName>
</protein>
<comment type="caution">
    <text evidence="1">The sequence shown here is derived from an EMBL/GenBank/DDBJ whole genome shotgun (WGS) entry which is preliminary data.</text>
</comment>
<dbReference type="Proteomes" id="UP000239589">
    <property type="component" value="Unassembled WGS sequence"/>
</dbReference>
<evidence type="ECO:0000313" key="1">
    <source>
        <dbReference type="EMBL" id="PPJ64878.1"/>
    </source>
</evidence>
<keyword evidence="2" id="KW-1185">Reference proteome</keyword>
<dbReference type="AlphaFoldDB" id="A0A2S6CYN6"/>
<sequence length="83" mass="9722">MNTSQLRQEINYNLEKLSPDNLKIVAEFLAYLADKERELATQELLDIPGFIASFERGKQDVIEGRVKNWRNIRSIAHRSKVYE</sequence>
<proteinExistence type="predicted"/>
<dbReference type="RefSeq" id="WP_104386314.1">
    <property type="nucleotide sequence ID" value="NZ_PGEM01000016.1"/>
</dbReference>
<dbReference type="EMBL" id="PGEM01000016">
    <property type="protein sequence ID" value="PPJ64878.1"/>
    <property type="molecule type" value="Genomic_DNA"/>
</dbReference>
<name>A0A2S6CYN6_9CYAN</name>
<accession>A0A2S6CYN6</accession>
<evidence type="ECO:0000313" key="2">
    <source>
        <dbReference type="Proteomes" id="UP000239589"/>
    </source>
</evidence>
<evidence type="ECO:0008006" key="3">
    <source>
        <dbReference type="Google" id="ProtNLM"/>
    </source>
</evidence>